<dbReference type="PROSITE" id="PS50088">
    <property type="entry name" value="ANK_REPEAT"/>
    <property type="match status" value="1"/>
</dbReference>
<dbReference type="AlphaFoldDB" id="A0A1L7XR17"/>
<dbReference type="InterPro" id="IPR036770">
    <property type="entry name" value="Ankyrin_rpt-contain_sf"/>
</dbReference>
<feature type="coiled-coil region" evidence="2">
    <location>
        <begin position="67"/>
        <end position="94"/>
    </location>
</feature>
<organism evidence="4 5">
    <name type="scientific">Phialocephala subalpina</name>
    <dbReference type="NCBI Taxonomy" id="576137"/>
    <lineage>
        <taxon>Eukaryota</taxon>
        <taxon>Fungi</taxon>
        <taxon>Dikarya</taxon>
        <taxon>Ascomycota</taxon>
        <taxon>Pezizomycotina</taxon>
        <taxon>Leotiomycetes</taxon>
        <taxon>Helotiales</taxon>
        <taxon>Mollisiaceae</taxon>
        <taxon>Phialocephala</taxon>
        <taxon>Phialocephala fortinii species complex</taxon>
    </lineage>
</organism>
<dbReference type="SMART" id="SM00248">
    <property type="entry name" value="ANK"/>
    <property type="match status" value="4"/>
</dbReference>
<keyword evidence="1" id="KW-0040">ANK repeat</keyword>
<dbReference type="GO" id="GO:0006635">
    <property type="term" value="P:fatty acid beta-oxidation"/>
    <property type="evidence" value="ECO:0007669"/>
    <property type="project" value="TreeGrafter"/>
</dbReference>
<dbReference type="OrthoDB" id="410701at2759"/>
<dbReference type="CDD" id="cd06558">
    <property type="entry name" value="crotonase-like"/>
    <property type="match status" value="1"/>
</dbReference>
<sequence length="890" mass="98605">MSFGFSVGDFVTVSDLILSLYRSFKDAPSEFQEISRQLESFYIVLVDLKEQSNEPTSLLNRNGASRRQELFDLRDNLMTTMQELENLYKRYKRMGRISWARLEFGQRDLSALRGKLTVHLTALNTFIGNLTISALGRMEPILAEIYRLLDNRVKENPGMAQTVLSARDEVAGNWDRITMELRTEGIPAAYLEKNEEQIRKVVSSVVEANSLEGCDSGYEDGSDDGINPDDSISQVGPSIRIGSASRSTPKDATGIQSEHYPWGSFTTRRATIFSRRSDDMGDWAAWGTSRKSRNTKKRTDIADSQSEGPGWESFATTRSTKKRTDNAGQSEDFGRGSPAKSRNTDKKKGVILPLIRVCLKLLNSRQNKKRTDNAGQSEDFGRGSPAKSRNTDKKKGVILPLIRNYSDEISFNNDIEKELRPSSWLCGLILEERSTQNLLLKHGFNIGRLSVPGTHHGSTSSMASFLRPSLEQRAWEWAVENNNMEAAKLIKDRWGFVALCLEAATQPFTVGLGVCHLAAKSNRCDILQEISRVGTSLGDQRPLSLKGWHEHEHERKRAVVAEVGGGWAPLHFSVWFGSLDEAKLLLEHDANPDQCTKNNSTLLHLAAYGPSSDAVAAELTQLFIDAGLDPTVENDSHRTPLYYSVYKGYQRTTGVLLEAGAQDSDISISSSDPAVKVVIIASALPTYFIDTFDIRLFQAPGPVDNYVNGTEVLERYWEILNLLNSLPQLFIAEVDGIAYAAGNELIMNMDMRFAGPGASMGTPESVCGVLHVGGIQQLTALVGPGYANQYMISGLPISDPRAAEIGWVNEIAMFPWAGITSNKKAIRMIGPTQEVIDAGKEEFFGLVTQPYVQECVVNWLALDGGNITDTKFQRNLLNLLPEVWTMNSTS</sequence>
<protein>
    <submittedName>
        <fullName evidence="4">Uncharacterized protein</fullName>
    </submittedName>
</protein>
<dbReference type="InterPro" id="IPR001753">
    <property type="entry name" value="Enoyl-CoA_hydra/iso"/>
</dbReference>
<feature type="repeat" description="ANK" evidence="1">
    <location>
        <begin position="565"/>
        <end position="597"/>
    </location>
</feature>
<dbReference type="PROSITE" id="PS50297">
    <property type="entry name" value="ANK_REP_REGION"/>
    <property type="match status" value="1"/>
</dbReference>
<evidence type="ECO:0000256" key="3">
    <source>
        <dbReference type="SAM" id="MobiDB-lite"/>
    </source>
</evidence>
<dbReference type="InterPro" id="IPR002110">
    <property type="entry name" value="Ankyrin_rpt"/>
</dbReference>
<dbReference type="EMBL" id="FJOG01000043">
    <property type="protein sequence ID" value="CZR67398.1"/>
    <property type="molecule type" value="Genomic_DNA"/>
</dbReference>
<dbReference type="Gene3D" id="3.90.226.10">
    <property type="entry name" value="2-enoyl-CoA Hydratase, Chain A, domain 1"/>
    <property type="match status" value="1"/>
</dbReference>
<dbReference type="Pfam" id="PF12796">
    <property type="entry name" value="Ank_2"/>
    <property type="match status" value="1"/>
</dbReference>
<feature type="region of interest" description="Disordered" evidence="3">
    <location>
        <begin position="367"/>
        <end position="393"/>
    </location>
</feature>
<dbReference type="GO" id="GO:0003824">
    <property type="term" value="F:catalytic activity"/>
    <property type="evidence" value="ECO:0007669"/>
    <property type="project" value="UniProtKB-ARBA"/>
</dbReference>
<evidence type="ECO:0000256" key="1">
    <source>
        <dbReference type="PROSITE-ProRule" id="PRU00023"/>
    </source>
</evidence>
<evidence type="ECO:0000313" key="4">
    <source>
        <dbReference type="EMBL" id="CZR67398.1"/>
    </source>
</evidence>
<proteinExistence type="predicted"/>
<feature type="region of interest" description="Disordered" evidence="3">
    <location>
        <begin position="283"/>
        <end position="346"/>
    </location>
</feature>
<dbReference type="SUPFAM" id="SSF52096">
    <property type="entry name" value="ClpP/crotonase"/>
    <property type="match status" value="1"/>
</dbReference>
<name>A0A1L7XR17_9HELO</name>
<dbReference type="PANTHER" id="PTHR11941:SF54">
    <property type="entry name" value="ENOYL-COA HYDRATASE, MITOCHONDRIAL"/>
    <property type="match status" value="1"/>
</dbReference>
<gene>
    <name evidence="4" type="ORF">PAC_17297</name>
</gene>
<dbReference type="Pfam" id="PF00378">
    <property type="entry name" value="ECH_1"/>
    <property type="match status" value="1"/>
</dbReference>
<evidence type="ECO:0000313" key="5">
    <source>
        <dbReference type="Proteomes" id="UP000184330"/>
    </source>
</evidence>
<dbReference type="InterPro" id="IPR029045">
    <property type="entry name" value="ClpP/crotonase-like_dom_sf"/>
</dbReference>
<keyword evidence="2" id="KW-0175">Coiled coil</keyword>
<keyword evidence="5" id="KW-1185">Reference proteome</keyword>
<reference evidence="4 5" key="1">
    <citation type="submission" date="2016-03" db="EMBL/GenBank/DDBJ databases">
        <authorList>
            <person name="Ploux O."/>
        </authorList>
    </citation>
    <scope>NUCLEOTIDE SEQUENCE [LARGE SCALE GENOMIC DNA]</scope>
    <source>
        <strain evidence="4 5">UAMH 11012</strain>
    </source>
</reference>
<dbReference type="SUPFAM" id="SSF48403">
    <property type="entry name" value="Ankyrin repeat"/>
    <property type="match status" value="1"/>
</dbReference>
<accession>A0A1L7XR17</accession>
<dbReference type="Proteomes" id="UP000184330">
    <property type="component" value="Unassembled WGS sequence"/>
</dbReference>
<dbReference type="Gene3D" id="1.25.40.20">
    <property type="entry name" value="Ankyrin repeat-containing domain"/>
    <property type="match status" value="1"/>
</dbReference>
<dbReference type="STRING" id="576137.A0A1L7XR17"/>
<dbReference type="PANTHER" id="PTHR11941">
    <property type="entry name" value="ENOYL-COA HYDRATASE-RELATED"/>
    <property type="match status" value="1"/>
</dbReference>
<feature type="region of interest" description="Disordered" evidence="3">
    <location>
        <begin position="238"/>
        <end position="259"/>
    </location>
</feature>
<evidence type="ECO:0000256" key="2">
    <source>
        <dbReference type="SAM" id="Coils"/>
    </source>
</evidence>